<evidence type="ECO:0000256" key="6">
    <source>
        <dbReference type="ARBA" id="ARBA00023136"/>
    </source>
</evidence>
<feature type="region of interest" description="Disordered" evidence="8">
    <location>
        <begin position="22"/>
        <end position="41"/>
    </location>
</feature>
<dbReference type="Proteomes" id="UP000005408">
    <property type="component" value="Unassembled WGS sequence"/>
</dbReference>
<accession>A0A8W8MVK9</accession>
<feature type="transmembrane region" description="Helical" evidence="7">
    <location>
        <begin position="389"/>
        <end position="408"/>
    </location>
</feature>
<feature type="transmembrane region" description="Helical" evidence="7">
    <location>
        <begin position="145"/>
        <end position="164"/>
    </location>
</feature>
<dbReference type="PANTHER" id="PTHR16024:SF6">
    <property type="entry name" value="XK-RELATED PROTEIN"/>
    <property type="match status" value="1"/>
</dbReference>
<feature type="transmembrane region" description="Helical" evidence="7">
    <location>
        <begin position="361"/>
        <end position="377"/>
    </location>
</feature>
<evidence type="ECO:0000313" key="10">
    <source>
        <dbReference type="Proteomes" id="UP000005408"/>
    </source>
</evidence>
<evidence type="ECO:0000256" key="1">
    <source>
        <dbReference type="ARBA" id="ARBA00004651"/>
    </source>
</evidence>
<dbReference type="Pfam" id="PF09815">
    <property type="entry name" value="XK-related"/>
    <property type="match status" value="1"/>
</dbReference>
<name>A0A8W8MVK9_MAGGI</name>
<dbReference type="GO" id="GO:0043652">
    <property type="term" value="P:engulfment of apoptotic cell"/>
    <property type="evidence" value="ECO:0007669"/>
    <property type="project" value="TreeGrafter"/>
</dbReference>
<dbReference type="AlphaFoldDB" id="A0A8W8MVK9"/>
<comment type="similarity">
    <text evidence="2 7">Belongs to the XK family.</text>
</comment>
<sequence>MNTDNRKFKVILTRRLAQQVDASESEATLTPLPRTANDHTDVQNGDTSIECCTLVHRELCSDDDVDNSFGQRLRNGADHDEAVDTSVGGRINDSERKAVNQFYPFSVIDFLVINVSVVFFCIDFMTDILLAKDYYDDGMMLEFALTSSFVAGSFLVTGILSSIWHAQEKSRRNICLIILAFPFATIERNIKYAFHGCKSKLKGSNEYYHYIEMIYTDRDASLLRMFDAFIESAPQLVLQIYLILREQENLKNCEDVEVHSHILRMLTVLSSWVSVSWSVTAYYRALRVSNAMHKTQQKTALAATGYFLWRSFEIGPRVLALVLMILINPIIFALIVVFHWFAVVTWSFATKAMPYEKLHDNAIFIVLIGFIQVFSFMNISPGKSRYHALLYYTFFYIENIVILILWIIAKKESYCPWIYYGAIGIVSSGIVFTLVFNACFYKLCHPKTGIL</sequence>
<dbReference type="GO" id="GO:0005886">
    <property type="term" value="C:plasma membrane"/>
    <property type="evidence" value="ECO:0007669"/>
    <property type="project" value="UniProtKB-SubCell"/>
</dbReference>
<evidence type="ECO:0000256" key="3">
    <source>
        <dbReference type="ARBA" id="ARBA00022475"/>
    </source>
</evidence>
<dbReference type="GO" id="GO:1902742">
    <property type="term" value="P:apoptotic process involved in development"/>
    <property type="evidence" value="ECO:0007669"/>
    <property type="project" value="TreeGrafter"/>
</dbReference>
<evidence type="ECO:0000256" key="7">
    <source>
        <dbReference type="RuleBase" id="RU910716"/>
    </source>
</evidence>
<evidence type="ECO:0000256" key="5">
    <source>
        <dbReference type="ARBA" id="ARBA00022989"/>
    </source>
</evidence>
<evidence type="ECO:0000256" key="2">
    <source>
        <dbReference type="ARBA" id="ARBA00008789"/>
    </source>
</evidence>
<keyword evidence="10" id="KW-1185">Reference proteome</keyword>
<comment type="subcellular location">
    <subcellularLocation>
        <location evidence="1">Cell membrane</location>
        <topology evidence="1">Multi-pass membrane protein</topology>
    </subcellularLocation>
    <subcellularLocation>
        <location evidence="7">Membrane</location>
        <topology evidence="7">Multi-pass membrane protein</topology>
    </subcellularLocation>
</comment>
<feature type="transmembrane region" description="Helical" evidence="7">
    <location>
        <begin position="102"/>
        <end position="125"/>
    </location>
</feature>
<dbReference type="InterPro" id="IPR050895">
    <property type="entry name" value="XK-related_scramblase"/>
</dbReference>
<dbReference type="OrthoDB" id="6124149at2759"/>
<feature type="transmembrane region" description="Helical" evidence="7">
    <location>
        <begin position="420"/>
        <end position="441"/>
    </location>
</feature>
<keyword evidence="6 7" id="KW-0472">Membrane</keyword>
<proteinExistence type="inferred from homology"/>
<dbReference type="PANTHER" id="PTHR16024">
    <property type="entry name" value="XK-RELATED PROTEIN"/>
    <property type="match status" value="1"/>
</dbReference>
<dbReference type="GO" id="GO:0070782">
    <property type="term" value="P:phosphatidylserine exposure on apoptotic cell surface"/>
    <property type="evidence" value="ECO:0007669"/>
    <property type="project" value="TreeGrafter"/>
</dbReference>
<keyword evidence="3" id="KW-1003">Cell membrane</keyword>
<feature type="transmembrane region" description="Helical" evidence="7">
    <location>
        <begin position="318"/>
        <end position="341"/>
    </location>
</feature>
<protein>
    <recommendedName>
        <fullName evidence="7">XK-related protein</fullName>
    </recommendedName>
</protein>
<dbReference type="InterPro" id="IPR018629">
    <property type="entry name" value="XK-rel"/>
</dbReference>
<dbReference type="OMA" id="WFAMTIT"/>
<keyword evidence="4 7" id="KW-0812">Transmembrane</keyword>
<dbReference type="EnsemblMetazoa" id="G35259.3">
    <property type="protein sequence ID" value="G35259.3:cds"/>
    <property type="gene ID" value="G35259"/>
</dbReference>
<evidence type="ECO:0000313" key="9">
    <source>
        <dbReference type="EnsemblMetazoa" id="G35259.3:cds"/>
    </source>
</evidence>
<keyword evidence="5 7" id="KW-1133">Transmembrane helix</keyword>
<evidence type="ECO:0000256" key="4">
    <source>
        <dbReference type="ARBA" id="ARBA00022692"/>
    </source>
</evidence>
<evidence type="ECO:0000256" key="8">
    <source>
        <dbReference type="SAM" id="MobiDB-lite"/>
    </source>
</evidence>
<organism evidence="9 10">
    <name type="scientific">Magallana gigas</name>
    <name type="common">Pacific oyster</name>
    <name type="synonym">Crassostrea gigas</name>
    <dbReference type="NCBI Taxonomy" id="29159"/>
    <lineage>
        <taxon>Eukaryota</taxon>
        <taxon>Metazoa</taxon>
        <taxon>Spiralia</taxon>
        <taxon>Lophotrochozoa</taxon>
        <taxon>Mollusca</taxon>
        <taxon>Bivalvia</taxon>
        <taxon>Autobranchia</taxon>
        <taxon>Pteriomorphia</taxon>
        <taxon>Ostreida</taxon>
        <taxon>Ostreoidea</taxon>
        <taxon>Ostreidae</taxon>
        <taxon>Magallana</taxon>
    </lineage>
</organism>
<reference evidence="9" key="1">
    <citation type="submission" date="2022-08" db="UniProtKB">
        <authorList>
            <consortium name="EnsemblMetazoa"/>
        </authorList>
    </citation>
    <scope>IDENTIFICATION</scope>
    <source>
        <strain evidence="9">05x7-T-G4-1.051#20</strain>
    </source>
</reference>